<dbReference type="InterPro" id="IPR050953">
    <property type="entry name" value="N4_N6_ade-DNA_methylase"/>
</dbReference>
<evidence type="ECO:0000259" key="10">
    <source>
        <dbReference type="Pfam" id="PF12950"/>
    </source>
</evidence>
<dbReference type="Pfam" id="PF07669">
    <property type="entry name" value="Eco57I"/>
    <property type="match status" value="1"/>
</dbReference>
<dbReference type="eggNOG" id="COG0827">
    <property type="taxonomic scope" value="Bacteria"/>
</dbReference>
<dbReference type="RefSeq" id="WP_021091122.1">
    <property type="nucleotide sequence ID" value="NZ_ANNI01000004.1"/>
</dbReference>
<comment type="catalytic activity">
    <reaction evidence="7">
        <text>a 2'-deoxyadenosine in DNA + S-adenosyl-L-methionine = an N(6)-methyl-2'-deoxyadenosine in DNA + S-adenosyl-L-homocysteine + H(+)</text>
        <dbReference type="Rhea" id="RHEA:15197"/>
        <dbReference type="Rhea" id="RHEA-COMP:12418"/>
        <dbReference type="Rhea" id="RHEA-COMP:12419"/>
        <dbReference type="ChEBI" id="CHEBI:15378"/>
        <dbReference type="ChEBI" id="CHEBI:57856"/>
        <dbReference type="ChEBI" id="CHEBI:59789"/>
        <dbReference type="ChEBI" id="CHEBI:90615"/>
        <dbReference type="ChEBI" id="CHEBI:90616"/>
        <dbReference type="EC" id="2.1.1.72"/>
    </reaction>
</comment>
<dbReference type="eggNOG" id="COG1002">
    <property type="taxonomic scope" value="Bacteria"/>
</dbReference>
<keyword evidence="5" id="KW-0680">Restriction system</keyword>
<evidence type="ECO:0000259" key="9">
    <source>
        <dbReference type="Pfam" id="PF07669"/>
    </source>
</evidence>
<keyword evidence="8" id="KW-0175">Coiled coil</keyword>
<gene>
    <name evidence="11" type="ORF">ATCC51562_1708</name>
</gene>
<dbReference type="AlphaFoldDB" id="U2GJ14"/>
<dbReference type="SUPFAM" id="SSF53335">
    <property type="entry name" value="S-adenosyl-L-methionine-dependent methyltransferases"/>
    <property type="match status" value="1"/>
</dbReference>
<name>U2GJ14_9BACT</name>
<evidence type="ECO:0000256" key="7">
    <source>
        <dbReference type="ARBA" id="ARBA00047942"/>
    </source>
</evidence>
<sequence length="1019" mass="117293">MPIFNPKFLLTQDQDEEKLKKRYINLQMYQAKASDIKNFKEEKFQTQFLKDIFENCLGYTLDTTNPTNFNLEREKKNETDGKKADGAILINGEVRCVIELKDQTTQHLDKTPSNRELSPVDQAFRYFISHENAKYVVVSNFNELRFYIGNKTTFEKFDLFTASFEEFKKLHLLLRFESISTDLPLKLKEKFATHEREISNKFYKDFSAFRLALFKNICKNNASIDKNRLLSLTQKLCDRFVFILFAEDRGLLRLRTIAEIKDKFQNQVTELSFYDFYKIYFKAIDEGSERLDIKRYNGGLFATDTELDALKIDDSVLEAQFLSDYDFLSDIGVNILGHIFESSLNDLEELNAQINGNEFDAKQSKRKKDGIFYTPEFITEFIIENSLGVLCKAKKDELGLDLNELLAPKNPKKLTKAESEIKDKIYAYREWLLSLKILDPACGSGAFLNQALEFLINEHSALDTYRKVYEGEGLGLYDIESTILENNLYGVDINADAVEIARLSLWLRTAAKGRVLTDLSKNLVAANSLLEFPFDFKFDVAIGNPPYVRQEAIKEQKPALQKYKVYSGTADLFVYFYELGITHLKEDGLLGFICSNKFFRASYGENLRKFILENTQITHIIDFAGVKVFEDASVDSAITIFRKIRAGENSKFNFLASSTINLKTQKFIQIPQSTLNETNFTFLDKSKFELKNKIEKVAKPLKDWDVNIYRGILTGLNEAFIIDSDTRDKILNNCVGEEREQIQKLIRPILRGRDIKRYDYEWAGLWLICTFPALKIDIENFPSLKGYLQTFLPYIAQSGETINGKKCRKKTSNKWFETQDNIAYYEEFEKEKILCAKIVQSPKFAYDTNNNIPNNTAYCITGENLKFLLAFLNSTAVYKIFNFFYAGGGLEGEITTNRLEILPIPQITPQNENLANEIINLVDEILKANEKIKLYEKHMSTLSLDEKLEAKENIDALNDKIKASDEKIDKLVFELYELTSDEIALIARGGGIDGIAKIYIYILQRGENEPIRALLQSAA</sequence>
<keyword evidence="3" id="KW-0808">Transferase</keyword>
<dbReference type="GO" id="GO:0003677">
    <property type="term" value="F:DNA binding"/>
    <property type="evidence" value="ECO:0007669"/>
    <property type="project" value="UniProtKB-KW"/>
</dbReference>
<dbReference type="InterPro" id="IPR002052">
    <property type="entry name" value="DNA_methylase_N6_adenine_CS"/>
</dbReference>
<feature type="domain" description="Type II methyltransferase M.TaqI-like" evidence="9">
    <location>
        <begin position="486"/>
        <end position="629"/>
    </location>
</feature>
<protein>
    <recommendedName>
        <fullName evidence="1">site-specific DNA-methyltransferase (adenine-specific)</fullName>
        <ecNumber evidence="1">2.1.1.72</ecNumber>
    </recommendedName>
</protein>
<proteinExistence type="predicted"/>
<dbReference type="InterPro" id="IPR025931">
    <property type="entry name" value="TaqI_C"/>
</dbReference>
<comment type="caution">
    <text evidence="11">The sequence shown here is derived from an EMBL/GenBank/DDBJ whole genome shotgun (WGS) entry which is preliminary data.</text>
</comment>
<dbReference type="PATRIC" id="fig|1242969.3.peg.954"/>
<dbReference type="PRINTS" id="PR00507">
    <property type="entry name" value="N12N6MTFRASE"/>
</dbReference>
<reference evidence="11 12" key="1">
    <citation type="journal article" date="2013" name="BMC Genomics">
        <title>Comparative genomics of Campylobacter concisus isolates reveals genetic diversity and provides insights into disease association.</title>
        <authorList>
            <person name="Deshpande N.P."/>
            <person name="Kaakoush N.O."/>
            <person name="Wilkins M.R."/>
            <person name="Mitchell H.M."/>
        </authorList>
    </citation>
    <scope>NUCLEOTIDE SEQUENCE [LARGE SCALE GENOMIC DNA]</scope>
    <source>
        <strain evidence="11 12">ATCC 51562</strain>
    </source>
</reference>
<dbReference type="GO" id="GO:0009307">
    <property type="term" value="P:DNA restriction-modification system"/>
    <property type="evidence" value="ECO:0007669"/>
    <property type="project" value="UniProtKB-KW"/>
</dbReference>
<feature type="coiled-coil region" evidence="8">
    <location>
        <begin position="911"/>
        <end position="974"/>
    </location>
</feature>
<keyword evidence="2" id="KW-0489">Methyltransferase</keyword>
<evidence type="ECO:0000313" key="12">
    <source>
        <dbReference type="Proteomes" id="UP000016627"/>
    </source>
</evidence>
<evidence type="ECO:0000256" key="2">
    <source>
        <dbReference type="ARBA" id="ARBA00022603"/>
    </source>
</evidence>
<accession>U2GJ14</accession>
<evidence type="ECO:0000256" key="6">
    <source>
        <dbReference type="ARBA" id="ARBA00023125"/>
    </source>
</evidence>
<feature type="domain" description="TaqI-like C-terminal specificity" evidence="10">
    <location>
        <begin position="748"/>
        <end position="904"/>
    </location>
</feature>
<dbReference type="GO" id="GO:0009007">
    <property type="term" value="F:site-specific DNA-methyltransferase (adenine-specific) activity"/>
    <property type="evidence" value="ECO:0007669"/>
    <property type="project" value="UniProtKB-EC"/>
</dbReference>
<dbReference type="InterPro" id="IPR011639">
    <property type="entry name" value="MethylTrfase_TaqI-like_dom"/>
</dbReference>
<keyword evidence="4" id="KW-0949">S-adenosyl-L-methionine</keyword>
<evidence type="ECO:0000256" key="3">
    <source>
        <dbReference type="ARBA" id="ARBA00022679"/>
    </source>
</evidence>
<dbReference type="PANTHER" id="PTHR33841:SF1">
    <property type="entry name" value="DNA METHYLTRANSFERASE A"/>
    <property type="match status" value="1"/>
</dbReference>
<dbReference type="Gene3D" id="3.40.50.150">
    <property type="entry name" value="Vaccinia Virus protein VP39"/>
    <property type="match status" value="1"/>
</dbReference>
<dbReference type="InterPro" id="IPR029063">
    <property type="entry name" value="SAM-dependent_MTases_sf"/>
</dbReference>
<organism evidence="11 12">
    <name type="scientific">Campylobacter concisus ATCC 51562</name>
    <dbReference type="NCBI Taxonomy" id="1242969"/>
    <lineage>
        <taxon>Bacteria</taxon>
        <taxon>Pseudomonadati</taxon>
        <taxon>Campylobacterota</taxon>
        <taxon>Epsilonproteobacteria</taxon>
        <taxon>Campylobacterales</taxon>
        <taxon>Campylobacteraceae</taxon>
        <taxon>Campylobacter</taxon>
    </lineage>
</organism>
<dbReference type="EMBL" id="ANNI01000004">
    <property type="protein sequence ID" value="ERJ25973.1"/>
    <property type="molecule type" value="Genomic_DNA"/>
</dbReference>
<evidence type="ECO:0000313" key="11">
    <source>
        <dbReference type="EMBL" id="ERJ25973.1"/>
    </source>
</evidence>
<dbReference type="Proteomes" id="UP000016627">
    <property type="component" value="Unassembled WGS sequence"/>
</dbReference>
<evidence type="ECO:0000256" key="1">
    <source>
        <dbReference type="ARBA" id="ARBA00011900"/>
    </source>
</evidence>
<evidence type="ECO:0000256" key="8">
    <source>
        <dbReference type="SAM" id="Coils"/>
    </source>
</evidence>
<dbReference type="GO" id="GO:0032259">
    <property type="term" value="P:methylation"/>
    <property type="evidence" value="ECO:0007669"/>
    <property type="project" value="UniProtKB-KW"/>
</dbReference>
<dbReference type="PANTHER" id="PTHR33841">
    <property type="entry name" value="DNA METHYLTRANSFERASE YEEA-RELATED"/>
    <property type="match status" value="1"/>
</dbReference>
<keyword evidence="6" id="KW-0238">DNA-binding</keyword>
<dbReference type="EC" id="2.1.1.72" evidence="1"/>
<dbReference type="PROSITE" id="PS00092">
    <property type="entry name" value="N6_MTASE"/>
    <property type="match status" value="1"/>
</dbReference>
<evidence type="ECO:0000256" key="5">
    <source>
        <dbReference type="ARBA" id="ARBA00022747"/>
    </source>
</evidence>
<dbReference type="Pfam" id="PF12950">
    <property type="entry name" value="TaqI_C"/>
    <property type="match status" value="1"/>
</dbReference>
<evidence type="ECO:0000256" key="4">
    <source>
        <dbReference type="ARBA" id="ARBA00022691"/>
    </source>
</evidence>